<evidence type="ECO:0000256" key="3">
    <source>
        <dbReference type="ARBA" id="ARBA00022692"/>
    </source>
</evidence>
<gene>
    <name evidence="8" type="ORF">DTO57_04075</name>
</gene>
<keyword evidence="9" id="KW-1185">Reference proteome</keyword>
<evidence type="ECO:0000256" key="5">
    <source>
        <dbReference type="ARBA" id="ARBA00023136"/>
    </source>
</evidence>
<comment type="subcellular location">
    <subcellularLocation>
        <location evidence="1">Cell membrane</location>
        <topology evidence="1">Multi-pass membrane protein</topology>
    </subcellularLocation>
</comment>
<dbReference type="InterPro" id="IPR010432">
    <property type="entry name" value="RDD"/>
</dbReference>
<keyword evidence="5 6" id="KW-0472">Membrane</keyword>
<dbReference type="RefSeq" id="WP_114116906.1">
    <property type="nucleotide sequence ID" value="NZ_BMHU01000004.1"/>
</dbReference>
<sequence>MTSSASSPDYAGKSLGLPQSGPGSLATLPRRIGAFATDWAAVVLISAAFFDYTWWSELIIFFVLQIVFIPTAGGSPGHRIWGLRVTRADGSWTGIWRPLIRAALTVIVIPAAIWDADNRGLHDLAAGTILVRAR</sequence>
<dbReference type="Pfam" id="PF06271">
    <property type="entry name" value="RDD"/>
    <property type="match status" value="1"/>
</dbReference>
<accession>A0A367Y7F9</accession>
<evidence type="ECO:0000313" key="9">
    <source>
        <dbReference type="Proteomes" id="UP000253508"/>
    </source>
</evidence>
<protein>
    <submittedName>
        <fullName evidence="8">RDD family protein</fullName>
    </submittedName>
</protein>
<dbReference type="Proteomes" id="UP000253508">
    <property type="component" value="Unassembled WGS sequence"/>
</dbReference>
<dbReference type="InterPro" id="IPR016795">
    <property type="entry name" value="UCP021697"/>
</dbReference>
<dbReference type="AlphaFoldDB" id="A0A367Y7F9"/>
<keyword evidence="3 6" id="KW-0812">Transmembrane</keyword>
<dbReference type="PIRSF" id="PIRSF021697">
    <property type="entry name" value="UCP021697"/>
    <property type="match status" value="1"/>
</dbReference>
<dbReference type="OrthoDB" id="5187110at2"/>
<evidence type="ECO:0000256" key="4">
    <source>
        <dbReference type="ARBA" id="ARBA00022989"/>
    </source>
</evidence>
<feature type="transmembrane region" description="Helical" evidence="6">
    <location>
        <begin position="98"/>
        <end position="114"/>
    </location>
</feature>
<evidence type="ECO:0000256" key="2">
    <source>
        <dbReference type="ARBA" id="ARBA00022475"/>
    </source>
</evidence>
<evidence type="ECO:0000259" key="7">
    <source>
        <dbReference type="Pfam" id="PF06271"/>
    </source>
</evidence>
<dbReference type="PANTHER" id="PTHR36115">
    <property type="entry name" value="PROLINE-RICH ANTIGEN HOMOLOG-RELATED"/>
    <property type="match status" value="1"/>
</dbReference>
<dbReference type="PANTHER" id="PTHR36115:SF6">
    <property type="entry name" value="PROLINE-RICH ANTIGEN HOMOLOG"/>
    <property type="match status" value="1"/>
</dbReference>
<evidence type="ECO:0000313" key="8">
    <source>
        <dbReference type="EMBL" id="RCK61803.1"/>
    </source>
</evidence>
<keyword evidence="4 6" id="KW-1133">Transmembrane helix</keyword>
<name>A0A367Y7F9_9MICO</name>
<feature type="transmembrane region" description="Helical" evidence="6">
    <location>
        <begin position="58"/>
        <end position="77"/>
    </location>
</feature>
<feature type="domain" description="RDD" evidence="7">
    <location>
        <begin position="53"/>
        <end position="127"/>
    </location>
</feature>
<comment type="caution">
    <text evidence="8">The sequence shown here is derived from an EMBL/GenBank/DDBJ whole genome shotgun (WGS) entry which is preliminary data.</text>
</comment>
<evidence type="ECO:0000256" key="6">
    <source>
        <dbReference type="SAM" id="Phobius"/>
    </source>
</evidence>
<keyword evidence="2" id="KW-1003">Cell membrane</keyword>
<evidence type="ECO:0000256" key="1">
    <source>
        <dbReference type="ARBA" id="ARBA00004651"/>
    </source>
</evidence>
<dbReference type="EMBL" id="QORO01000001">
    <property type="protein sequence ID" value="RCK61803.1"/>
    <property type="molecule type" value="Genomic_DNA"/>
</dbReference>
<proteinExistence type="predicted"/>
<reference evidence="8 9" key="1">
    <citation type="submission" date="2018-07" db="EMBL/GenBank/DDBJ databases">
        <title>Microbacterium endoborsara sp. nov., a novel actinobacterium isolated from Borszczowia aralocaspica.</title>
        <authorList>
            <person name="An D."/>
        </authorList>
    </citation>
    <scope>NUCLEOTIDE SEQUENCE [LARGE SCALE GENOMIC DNA]</scope>
    <source>
        <strain evidence="8 9">C1.15228</strain>
    </source>
</reference>
<dbReference type="GO" id="GO:0005886">
    <property type="term" value="C:plasma membrane"/>
    <property type="evidence" value="ECO:0007669"/>
    <property type="project" value="UniProtKB-SubCell"/>
</dbReference>
<dbReference type="InterPro" id="IPR051791">
    <property type="entry name" value="Pra-immunoreactive"/>
</dbReference>
<organism evidence="8 9">
    <name type="scientific">Microbacterium sorbitolivorans</name>
    <dbReference type="NCBI Taxonomy" id="1867410"/>
    <lineage>
        <taxon>Bacteria</taxon>
        <taxon>Bacillati</taxon>
        <taxon>Actinomycetota</taxon>
        <taxon>Actinomycetes</taxon>
        <taxon>Micrococcales</taxon>
        <taxon>Microbacteriaceae</taxon>
        <taxon>Microbacterium</taxon>
    </lineage>
</organism>